<dbReference type="GO" id="GO:0006260">
    <property type="term" value="P:DNA replication"/>
    <property type="evidence" value="ECO:0007669"/>
    <property type="project" value="InterPro"/>
</dbReference>
<proteinExistence type="inferred from homology"/>
<evidence type="ECO:0000313" key="5">
    <source>
        <dbReference type="EMBL" id="VVH85306.1"/>
    </source>
</evidence>
<name>A0A5E5R9Z1_PSEAI</name>
<evidence type="ECO:0000256" key="3">
    <source>
        <dbReference type="RuleBase" id="RU000524"/>
    </source>
</evidence>
<dbReference type="PANTHER" id="PTHR10302">
    <property type="entry name" value="SINGLE-STRANDED DNA-BINDING PROTEIN"/>
    <property type="match status" value="1"/>
</dbReference>
<dbReference type="HAMAP" id="MF_00984">
    <property type="entry name" value="SSB"/>
    <property type="match status" value="1"/>
</dbReference>
<dbReference type="PANTHER" id="PTHR10302:SF27">
    <property type="entry name" value="SINGLE-STRANDED DNA-BINDING PROTEIN"/>
    <property type="match status" value="1"/>
</dbReference>
<dbReference type="InterPro" id="IPR011344">
    <property type="entry name" value="ssDNA-bd"/>
</dbReference>
<organism evidence="5">
    <name type="scientific">Pseudomonas aeruginosa</name>
    <dbReference type="NCBI Taxonomy" id="287"/>
    <lineage>
        <taxon>Bacteria</taxon>
        <taxon>Pseudomonadati</taxon>
        <taxon>Pseudomonadota</taxon>
        <taxon>Gammaproteobacteria</taxon>
        <taxon>Pseudomonadales</taxon>
        <taxon>Pseudomonadaceae</taxon>
        <taxon>Pseudomonas</taxon>
    </lineage>
</organism>
<evidence type="ECO:0000256" key="4">
    <source>
        <dbReference type="SAM" id="MobiDB-lite"/>
    </source>
</evidence>
<dbReference type="PROSITE" id="PS50935">
    <property type="entry name" value="SSB"/>
    <property type="match status" value="1"/>
</dbReference>
<protein>
    <recommendedName>
        <fullName evidence="2 3">Single-stranded DNA-binding protein</fullName>
        <shortName evidence="2">SSB</shortName>
    </recommendedName>
</protein>
<comment type="caution">
    <text evidence="2">Lacks conserved residue(s) required for the propagation of feature annotation.</text>
</comment>
<dbReference type="EMBL" id="LR700249">
    <property type="protein sequence ID" value="VVH85306.1"/>
    <property type="molecule type" value="Genomic_DNA"/>
</dbReference>
<gene>
    <name evidence="5" type="primary">ssb_3</name>
    <name evidence="5" type="ORF">TUEID40_06529</name>
</gene>
<dbReference type="GO" id="GO:0009295">
    <property type="term" value="C:nucleoid"/>
    <property type="evidence" value="ECO:0007669"/>
    <property type="project" value="TreeGrafter"/>
</dbReference>
<dbReference type="CDD" id="cd04496">
    <property type="entry name" value="SSB_OBF"/>
    <property type="match status" value="1"/>
</dbReference>
<dbReference type="GO" id="GO:0003697">
    <property type="term" value="F:single-stranded DNA binding"/>
    <property type="evidence" value="ECO:0007669"/>
    <property type="project" value="UniProtKB-UniRule"/>
</dbReference>
<geneLocation type="plasmid" evidence="5">
    <name>1</name>
</geneLocation>
<dbReference type="Gene3D" id="2.40.50.140">
    <property type="entry name" value="Nucleic acid-binding proteins"/>
    <property type="match status" value="1"/>
</dbReference>
<dbReference type="InterPro" id="IPR000424">
    <property type="entry name" value="Primosome_PriB/ssb"/>
</dbReference>
<dbReference type="AlphaFoldDB" id="A0A5E5R9Z1"/>
<sequence length="134" mass="15001">MARGINRVTLVGNVGGDPEVRYTADGKAVANITLATSETWKDKQTGQQKERTEWHRVVFFGRLAEIVGEYVGKGTQLFVEGRLRTRKWKDKEGNDQYTTEVSVDFDGTMQVLARGRAKEGDNPPPVDDMDDIPD</sequence>
<accession>A0A5E5R9Z1</accession>
<dbReference type="InterPro" id="IPR012340">
    <property type="entry name" value="NA-bd_OB-fold"/>
</dbReference>
<dbReference type="NCBIfam" id="TIGR00621">
    <property type="entry name" value="ssb"/>
    <property type="match status" value="1"/>
</dbReference>
<evidence type="ECO:0000256" key="2">
    <source>
        <dbReference type="HAMAP-Rule" id="MF_00984"/>
    </source>
</evidence>
<dbReference type="SUPFAM" id="SSF50249">
    <property type="entry name" value="Nucleic acid-binding proteins"/>
    <property type="match status" value="1"/>
</dbReference>
<keyword evidence="5" id="KW-0614">Plasmid</keyword>
<evidence type="ECO:0000256" key="1">
    <source>
        <dbReference type="ARBA" id="ARBA00023125"/>
    </source>
</evidence>
<feature type="region of interest" description="Disordered" evidence="4">
    <location>
        <begin position="114"/>
        <end position="134"/>
    </location>
</feature>
<dbReference type="Pfam" id="PF00436">
    <property type="entry name" value="SSB"/>
    <property type="match status" value="1"/>
</dbReference>
<keyword evidence="1 2" id="KW-0238">DNA-binding</keyword>
<comment type="subunit">
    <text evidence="2">Homotetramer.</text>
</comment>
<reference evidence="5" key="1">
    <citation type="submission" date="2019-09" db="EMBL/GenBank/DDBJ databases">
        <authorList>
            <person name="Gross C."/>
            <person name="Bohn E."/>
        </authorList>
    </citation>
    <scope>NUCLEOTIDE SEQUENCE</scope>
    <source>
        <strain evidence="5">ID40</strain>
        <plasmid evidence="5">1</plasmid>
    </source>
</reference>